<dbReference type="AlphaFoldDB" id="A0A937F5Z6"/>
<feature type="transmembrane region" description="Helical" evidence="6">
    <location>
        <begin position="178"/>
        <end position="197"/>
    </location>
</feature>
<feature type="transmembrane region" description="Helical" evidence="6">
    <location>
        <begin position="232"/>
        <end position="256"/>
    </location>
</feature>
<feature type="transmembrane region" description="Helical" evidence="6">
    <location>
        <begin position="287"/>
        <end position="303"/>
    </location>
</feature>
<feature type="transmembrane region" description="Helical" evidence="6">
    <location>
        <begin position="7"/>
        <end position="27"/>
    </location>
</feature>
<dbReference type="EMBL" id="JAESIY010000001">
    <property type="protein sequence ID" value="MBL3654930.1"/>
    <property type="molecule type" value="Genomic_DNA"/>
</dbReference>
<evidence type="ECO:0000256" key="3">
    <source>
        <dbReference type="ARBA" id="ARBA00022692"/>
    </source>
</evidence>
<gene>
    <name evidence="7" type="ORF">JL102_02210</name>
</gene>
<evidence type="ECO:0000256" key="1">
    <source>
        <dbReference type="ARBA" id="ARBA00004651"/>
    </source>
</evidence>
<evidence type="ECO:0000313" key="8">
    <source>
        <dbReference type="Proteomes" id="UP000659388"/>
    </source>
</evidence>
<feature type="transmembrane region" description="Helical" evidence="6">
    <location>
        <begin position="47"/>
        <end position="66"/>
    </location>
</feature>
<evidence type="ECO:0000256" key="4">
    <source>
        <dbReference type="ARBA" id="ARBA00022989"/>
    </source>
</evidence>
<dbReference type="Pfam" id="PF03706">
    <property type="entry name" value="LPG_synthase_TM"/>
    <property type="match status" value="1"/>
</dbReference>
<dbReference type="GO" id="GO:0005886">
    <property type="term" value="C:plasma membrane"/>
    <property type="evidence" value="ECO:0007669"/>
    <property type="project" value="UniProtKB-SubCell"/>
</dbReference>
<dbReference type="RefSeq" id="WP_202242040.1">
    <property type="nucleotide sequence ID" value="NZ_JAESIY010000001.1"/>
</dbReference>
<evidence type="ECO:0000313" key="7">
    <source>
        <dbReference type="EMBL" id="MBL3654930.1"/>
    </source>
</evidence>
<organism evidence="7 8">
    <name type="scientific">Fulvivirga sediminis</name>
    <dbReference type="NCBI Taxonomy" id="2803949"/>
    <lineage>
        <taxon>Bacteria</taxon>
        <taxon>Pseudomonadati</taxon>
        <taxon>Bacteroidota</taxon>
        <taxon>Cytophagia</taxon>
        <taxon>Cytophagales</taxon>
        <taxon>Fulvivirgaceae</taxon>
        <taxon>Fulvivirga</taxon>
    </lineage>
</organism>
<keyword evidence="3 6" id="KW-0812">Transmembrane</keyword>
<reference evidence="7" key="1">
    <citation type="submission" date="2021-01" db="EMBL/GenBank/DDBJ databases">
        <title>Fulvivirga kasyanovii gen. nov., sp nov., a novel member of the phylum Bacteroidetes isolated from seawater in a mussel farm.</title>
        <authorList>
            <person name="Zhao L.-H."/>
            <person name="Wang Z.-J."/>
        </authorList>
    </citation>
    <scope>NUCLEOTIDE SEQUENCE</scope>
    <source>
        <strain evidence="7">2943</strain>
    </source>
</reference>
<keyword evidence="8" id="KW-1185">Reference proteome</keyword>
<evidence type="ECO:0000256" key="2">
    <source>
        <dbReference type="ARBA" id="ARBA00022475"/>
    </source>
</evidence>
<name>A0A937F5Z6_9BACT</name>
<dbReference type="Proteomes" id="UP000659388">
    <property type="component" value="Unassembled WGS sequence"/>
</dbReference>
<evidence type="ECO:0000256" key="5">
    <source>
        <dbReference type="ARBA" id="ARBA00023136"/>
    </source>
</evidence>
<accession>A0A937F5Z6</accession>
<feature type="transmembrane region" description="Helical" evidence="6">
    <location>
        <begin position="309"/>
        <end position="333"/>
    </location>
</feature>
<dbReference type="PANTHER" id="PTHR39087:SF2">
    <property type="entry name" value="UPF0104 MEMBRANE PROTEIN MJ1595"/>
    <property type="match status" value="1"/>
</dbReference>
<proteinExistence type="predicted"/>
<evidence type="ECO:0000256" key="6">
    <source>
        <dbReference type="SAM" id="Phobius"/>
    </source>
</evidence>
<feature type="transmembrane region" description="Helical" evidence="6">
    <location>
        <begin position="136"/>
        <end position="158"/>
    </location>
</feature>
<sequence length="348" mass="39122">MNSRIKNILKYAVMIGVTVFLLWISFQNIEVSEGQTKWSFLMSTWKAADKTFLLLSAMAAVASHMIRAERWKLLLKPLGYKPTLGNSFMSVMVGYFINLAVPRGGEVSRCYNLYRIDKTPVDVSFGTVIMERIIDLIFLIILLTASFFIELDNLIYFFQSDEIAKLTSAEEGSFSTNLIAGVLVLMVAVGVALVYIYNSRRFLSLRYVSKAKKMIRGLKSGLTSIFHLEKRFLFVLYSLLIWICYYLMMYLVMLAFPETSHLGVLAALTIFVIGGIAMALPLPGGAGSFHILVPLGLVLLYNIPEEKAIPFTFIFHGWQTLVIIVVGALSLFLSQISKKRVENEAKNS</sequence>
<keyword evidence="4 6" id="KW-1133">Transmembrane helix</keyword>
<comment type="subcellular location">
    <subcellularLocation>
        <location evidence="1">Cell membrane</location>
        <topology evidence="1">Multi-pass membrane protein</topology>
    </subcellularLocation>
</comment>
<dbReference type="InterPro" id="IPR022791">
    <property type="entry name" value="L-PG_synthase/AglD"/>
</dbReference>
<keyword evidence="5 6" id="KW-0472">Membrane</keyword>
<protein>
    <submittedName>
        <fullName evidence="7">Flippase-like domain-containing protein</fullName>
    </submittedName>
</protein>
<feature type="transmembrane region" description="Helical" evidence="6">
    <location>
        <begin position="262"/>
        <end position="280"/>
    </location>
</feature>
<comment type="caution">
    <text evidence="7">The sequence shown here is derived from an EMBL/GenBank/DDBJ whole genome shotgun (WGS) entry which is preliminary data.</text>
</comment>
<dbReference type="PANTHER" id="PTHR39087">
    <property type="entry name" value="UPF0104 MEMBRANE PROTEIN MJ1595"/>
    <property type="match status" value="1"/>
</dbReference>
<keyword evidence="2" id="KW-1003">Cell membrane</keyword>
<dbReference type="NCBIfam" id="TIGR00374">
    <property type="entry name" value="flippase-like domain"/>
    <property type="match status" value="1"/>
</dbReference>